<dbReference type="Proteomes" id="UP000663862">
    <property type="component" value="Unassembled WGS sequence"/>
</dbReference>
<name>A0A821J0P3_9BILA</name>
<evidence type="ECO:0000313" key="1">
    <source>
        <dbReference type="EMBL" id="CAF4709589.1"/>
    </source>
</evidence>
<organism evidence="1 2">
    <name type="scientific">Rotaria socialis</name>
    <dbReference type="NCBI Taxonomy" id="392032"/>
    <lineage>
        <taxon>Eukaryota</taxon>
        <taxon>Metazoa</taxon>
        <taxon>Spiralia</taxon>
        <taxon>Gnathifera</taxon>
        <taxon>Rotifera</taxon>
        <taxon>Eurotatoria</taxon>
        <taxon>Bdelloidea</taxon>
        <taxon>Philodinida</taxon>
        <taxon>Philodinidae</taxon>
        <taxon>Rotaria</taxon>
    </lineage>
</organism>
<feature type="non-terminal residue" evidence="1">
    <location>
        <position position="39"/>
    </location>
</feature>
<reference evidence="1" key="1">
    <citation type="submission" date="2021-02" db="EMBL/GenBank/DDBJ databases">
        <authorList>
            <person name="Nowell W R."/>
        </authorList>
    </citation>
    <scope>NUCLEOTIDE SEQUENCE</scope>
</reference>
<evidence type="ECO:0000313" key="2">
    <source>
        <dbReference type="Proteomes" id="UP000663862"/>
    </source>
</evidence>
<sequence length="39" mass="4438">MGSNFCRSAEVNTSTRPDKICEPENVESVWYDVCREGDL</sequence>
<gene>
    <name evidence="1" type="ORF">TSG867_LOCUS33666</name>
</gene>
<dbReference type="EMBL" id="CAJOBQ010011400">
    <property type="protein sequence ID" value="CAF4709589.1"/>
    <property type="molecule type" value="Genomic_DNA"/>
</dbReference>
<protein>
    <submittedName>
        <fullName evidence="1">Uncharacterized protein</fullName>
    </submittedName>
</protein>
<proteinExistence type="predicted"/>
<comment type="caution">
    <text evidence="1">The sequence shown here is derived from an EMBL/GenBank/DDBJ whole genome shotgun (WGS) entry which is preliminary data.</text>
</comment>
<dbReference type="AlphaFoldDB" id="A0A821J0P3"/>
<accession>A0A821J0P3</accession>